<evidence type="ECO:0000313" key="2">
    <source>
        <dbReference type="EMBL" id="VDR37708.1"/>
    </source>
</evidence>
<feature type="transmembrane region" description="Helical" evidence="1">
    <location>
        <begin position="239"/>
        <end position="259"/>
    </location>
</feature>
<dbReference type="AlphaFoldDB" id="A0A3P8KDJ2"/>
<evidence type="ECO:0000313" key="3">
    <source>
        <dbReference type="Proteomes" id="UP000271626"/>
    </source>
</evidence>
<name>A0A3P8KDJ2_TSUPA</name>
<sequence>MGFKDPVFPAVDPQEFLTSPLRDRIKVVSTQWAGFGFGSPYIIHCIYIVKLFVFYGLFGVMIATWTSGLSPWNIAEWWREPIVYEKLILWTLLLETIGIGGSWGPLAGKAKPMTGGIQFWIKPNTIRLRPWKWVPGTAGNRRTMFDIAIYVLLLVSYVVPMVLPGTTDVNGFTEAMTKVGVESTHGLVDPKLLIAPIVLLVIMGLRDKVIFLAARGEQWFPALVFFALLPTISPDGSGVTNVIIALKILIGVVWVGAGFSKLNVHFTMVIPPMVSNAPVNPFAGIRKAMYKNYPDDVRPSGLAKFMAHGPGAVVEIVAPLVLLFSNNWYVTLAAGLLMIGYHLFIISTFPLAVPLEWNLIFAYATAILFLGFPANDGFALWQMNPAWLAIIVAALLLFFPILGNFRPDLVSFLPSMRQYAGNWATGLWAFAPGAEEKLNRVTRSAPNQIDQFIAAGYPPDWAEITLQMTIGWRSLHSQGRGLFSVMHSVAPDIDRRNVREAEFLCNSILGWNFGDGHMHREDMIAAVQEEAQFEPGECLIVWAESQPVHKNFQRYKVIDAALGVVEEGTWVVADLVEHQPWLPNGPAKHTVSWSRIRTGTRENA</sequence>
<accession>A0A3P8KDJ2</accession>
<keyword evidence="1 2" id="KW-0812">Transmembrane</keyword>
<feature type="transmembrane region" description="Helical" evidence="1">
    <location>
        <begin position="301"/>
        <end position="322"/>
    </location>
</feature>
<evidence type="ECO:0000256" key="1">
    <source>
        <dbReference type="SAM" id="Phobius"/>
    </source>
</evidence>
<dbReference type="RefSeq" id="WP_126195064.1">
    <property type="nucleotide sequence ID" value="NZ_CP085954.1"/>
</dbReference>
<feature type="transmembrane region" description="Helical" evidence="1">
    <location>
        <begin position="187"/>
        <end position="205"/>
    </location>
</feature>
<feature type="transmembrane region" description="Helical" evidence="1">
    <location>
        <begin position="147"/>
        <end position="167"/>
    </location>
</feature>
<gene>
    <name evidence="2" type="ORF">NCTC10741_00815</name>
</gene>
<feature type="transmembrane region" description="Helical" evidence="1">
    <location>
        <begin position="386"/>
        <end position="405"/>
    </location>
</feature>
<proteinExistence type="predicted"/>
<feature type="transmembrane region" description="Helical" evidence="1">
    <location>
        <begin position="47"/>
        <end position="67"/>
    </location>
</feature>
<dbReference type="Pfam" id="PF12077">
    <property type="entry name" value="DUF3556"/>
    <property type="match status" value="1"/>
</dbReference>
<feature type="transmembrane region" description="Helical" evidence="1">
    <location>
        <begin position="328"/>
        <end position="345"/>
    </location>
</feature>
<organism evidence="2 3">
    <name type="scientific">Tsukamurella paurometabola</name>
    <name type="common">Corynebacterium paurometabolum</name>
    <dbReference type="NCBI Taxonomy" id="2061"/>
    <lineage>
        <taxon>Bacteria</taxon>
        <taxon>Bacillati</taxon>
        <taxon>Actinomycetota</taxon>
        <taxon>Actinomycetes</taxon>
        <taxon>Mycobacteriales</taxon>
        <taxon>Tsukamurellaceae</taxon>
        <taxon>Tsukamurella</taxon>
    </lineage>
</organism>
<feature type="transmembrane region" description="Helical" evidence="1">
    <location>
        <begin position="357"/>
        <end position="374"/>
    </location>
</feature>
<reference evidence="2 3" key="1">
    <citation type="submission" date="2018-12" db="EMBL/GenBank/DDBJ databases">
        <authorList>
            <consortium name="Pathogen Informatics"/>
        </authorList>
    </citation>
    <scope>NUCLEOTIDE SEQUENCE [LARGE SCALE GENOMIC DNA]</scope>
    <source>
        <strain evidence="2 3">NCTC10741</strain>
    </source>
</reference>
<keyword evidence="1" id="KW-1133">Transmembrane helix</keyword>
<keyword evidence="1" id="KW-0472">Membrane</keyword>
<dbReference type="OrthoDB" id="3520547at2"/>
<protein>
    <submittedName>
        <fullName evidence="2">Transmembrane protein of uncharacterized function (DUF3556)</fullName>
    </submittedName>
</protein>
<dbReference type="Proteomes" id="UP000271626">
    <property type="component" value="Chromosome"/>
</dbReference>
<dbReference type="EMBL" id="LR131273">
    <property type="protein sequence ID" value="VDR37708.1"/>
    <property type="molecule type" value="Genomic_DNA"/>
</dbReference>
<dbReference type="InterPro" id="IPR021941">
    <property type="entry name" value="DUF3556_TM"/>
</dbReference>